<organism evidence="1 2">
    <name type="scientific">Meloidogyne hapla</name>
    <name type="common">Root-knot nematode worm</name>
    <dbReference type="NCBI Taxonomy" id="6305"/>
    <lineage>
        <taxon>Eukaryota</taxon>
        <taxon>Metazoa</taxon>
        <taxon>Ecdysozoa</taxon>
        <taxon>Nematoda</taxon>
        <taxon>Chromadorea</taxon>
        <taxon>Rhabditida</taxon>
        <taxon>Tylenchina</taxon>
        <taxon>Tylenchomorpha</taxon>
        <taxon>Tylenchoidea</taxon>
        <taxon>Meloidogynidae</taxon>
        <taxon>Meloidogyninae</taxon>
        <taxon>Meloidogyne</taxon>
    </lineage>
</organism>
<proteinExistence type="predicted"/>
<accession>A0A1I8BC01</accession>
<dbReference type="AlphaFoldDB" id="A0A1I8BC01"/>
<sequence length="463" mass="54189">MDQCMLRPGQKEIGSYALIFIRTFEMMCDEHHFRYELKDVPYFNIEFGRKDDIFTRLYPTEIIQTGKNRKYRKKEENKFISDTRLKNEFLAKVGKGAFLHKYAGLWTLGLDIQPSSAQRSLHLFVYLGCVCGIEVLFTHPTTPVQLVPEMIKYKEEYLLSSEKGRIFDSSCSERKTNNITFSLGKINENETKIKFTIMTSSKKLEMIFPPKIFGQIQLLNENNDIVLAIRMHENVFAFGPRSTPGSWKERVHKVFQIFTGGNIVVEIHLNKYYVSTNITSRHIKNLLINKFWPAEWWNGGFMKNISNAQLRIYGDFVLVTPVFINVVKEEDVFEDRYAQTTKITSFKRGKPVEFKITIFGVLDSHTEINTLVNDINLFERVLYARLPVWMINRITMGGDIYLYDYTKQEGRPEPNTYKKLLKELKSYGTILCFTAKVMKKEEMFEEVGFEVHLNHDPYNKDCN</sequence>
<keyword evidence="1" id="KW-1185">Reference proteome</keyword>
<protein>
    <submittedName>
        <fullName evidence="2">Galectin</fullName>
    </submittedName>
</protein>
<dbReference type="WBParaSite" id="MhA1_Contig1945.frz3.gene4">
    <property type="protein sequence ID" value="MhA1_Contig1945.frz3.gene4"/>
    <property type="gene ID" value="MhA1_Contig1945.frz3.gene4"/>
</dbReference>
<evidence type="ECO:0000313" key="1">
    <source>
        <dbReference type="Proteomes" id="UP000095281"/>
    </source>
</evidence>
<evidence type="ECO:0000313" key="2">
    <source>
        <dbReference type="WBParaSite" id="MhA1_Contig1945.frz3.gene4"/>
    </source>
</evidence>
<reference evidence="2" key="1">
    <citation type="submission" date="2016-11" db="UniProtKB">
        <authorList>
            <consortium name="WormBaseParasite"/>
        </authorList>
    </citation>
    <scope>IDENTIFICATION</scope>
</reference>
<name>A0A1I8BC01_MELHA</name>
<dbReference type="Proteomes" id="UP000095281">
    <property type="component" value="Unplaced"/>
</dbReference>